<reference evidence="1" key="1">
    <citation type="submission" date="2021-03" db="EMBL/GenBank/DDBJ databases">
        <title>Evolutionary priming and transition to the ectomycorrhizal habit in an iconic lineage of mushroom-forming fungi: is preadaptation a requirement?</title>
        <authorList>
            <consortium name="DOE Joint Genome Institute"/>
            <person name="Looney B.P."/>
            <person name="Miyauchi S."/>
            <person name="Morin E."/>
            <person name="Drula E."/>
            <person name="Courty P.E."/>
            <person name="Chicoki N."/>
            <person name="Fauchery L."/>
            <person name="Kohler A."/>
            <person name="Kuo A."/>
            <person name="LaButti K."/>
            <person name="Pangilinan J."/>
            <person name="Lipzen A."/>
            <person name="Riley R."/>
            <person name="Andreopoulos W."/>
            <person name="He G."/>
            <person name="Johnson J."/>
            <person name="Barry K.W."/>
            <person name="Grigoriev I.V."/>
            <person name="Nagy L."/>
            <person name="Hibbett D."/>
            <person name="Henrissat B."/>
            <person name="Matheny P.B."/>
            <person name="Labbe J."/>
            <person name="Martin A.F."/>
        </authorList>
    </citation>
    <scope>NUCLEOTIDE SEQUENCE</scope>
    <source>
        <strain evidence="1">BPL698</strain>
    </source>
</reference>
<dbReference type="EMBL" id="JAGFNK010000334">
    <property type="protein sequence ID" value="KAI9452501.1"/>
    <property type="molecule type" value="Genomic_DNA"/>
</dbReference>
<evidence type="ECO:0000313" key="2">
    <source>
        <dbReference type="Proteomes" id="UP001207468"/>
    </source>
</evidence>
<name>A0ACC0TXB8_9AGAM</name>
<protein>
    <submittedName>
        <fullName evidence="1">Uncharacterized protein</fullName>
    </submittedName>
</protein>
<evidence type="ECO:0000313" key="1">
    <source>
        <dbReference type="EMBL" id="KAI9452501.1"/>
    </source>
</evidence>
<organism evidence="1 2">
    <name type="scientific">Russula earlei</name>
    <dbReference type="NCBI Taxonomy" id="71964"/>
    <lineage>
        <taxon>Eukaryota</taxon>
        <taxon>Fungi</taxon>
        <taxon>Dikarya</taxon>
        <taxon>Basidiomycota</taxon>
        <taxon>Agaricomycotina</taxon>
        <taxon>Agaricomycetes</taxon>
        <taxon>Russulales</taxon>
        <taxon>Russulaceae</taxon>
        <taxon>Russula</taxon>
    </lineage>
</organism>
<keyword evidence="2" id="KW-1185">Reference proteome</keyword>
<comment type="caution">
    <text evidence="1">The sequence shown here is derived from an EMBL/GenBank/DDBJ whole genome shotgun (WGS) entry which is preliminary data.</text>
</comment>
<gene>
    <name evidence="1" type="ORF">F5148DRAFT_1235856</name>
</gene>
<accession>A0ACC0TXB8</accession>
<proteinExistence type="predicted"/>
<sequence>MCGLLVHRKDDKKREKGRTHWKERGKNACMKTETEDAAARKHASLPIMRKRSQPRRGQSPTWSQSPREMSPCTGRRTLGTHARAWNSARPSAEGPRPRFVRLPREEAARQAQIKAQQAEDAERMRLERLERDLAQKKAVRMAREEEKRETKHVAYHS</sequence>
<dbReference type="Proteomes" id="UP001207468">
    <property type="component" value="Unassembled WGS sequence"/>
</dbReference>